<dbReference type="Proteomes" id="UP000032541">
    <property type="component" value="Unassembled WGS sequence"/>
</dbReference>
<evidence type="ECO:0000313" key="2">
    <source>
        <dbReference type="Proteomes" id="UP000032541"/>
    </source>
</evidence>
<name>A0AAP0YSL6_PREIN</name>
<sequence length="327" mass="38206">MDMKEKNKIIIYTDESGSTKLDVRLEDETLWLTQAQLCSLYKTSKSNVSEHIKHIFEEDELQEDSVVRKFRTAATDGKMYLTTFYNLDMIIALGYRVRSIIATRFRQWATQRLKEYITKGFTIDDDRLKELGGGSYWKELLDRIRDIRATEKVLYRQVLEIYATSIDYDPRASVSQTFFQKVQNKIHYAIHKHTAAELIVERADAEKEFMGLLTFKGNQPTLLEARTAKNYLNDKELRAMGQLVSGYLDFAERQAEREQPMTMEDWANYLDRILTMSGEQLLKDSGKVSHAEAIEHATNEYRKYKQRTISDVEQDYLNSIKQLGDIK</sequence>
<protein>
    <submittedName>
        <fullName evidence="1">Toxin Fic</fullName>
    </submittedName>
</protein>
<dbReference type="PANTHER" id="PTHR35810:SF1">
    <property type="entry name" value="CYTOPLASMIC PROTEIN"/>
    <property type="match status" value="1"/>
</dbReference>
<dbReference type="AlphaFoldDB" id="A0AAP0YSL6"/>
<dbReference type="EMBL" id="ATMK01000038">
    <property type="protein sequence ID" value="KJJ86207.1"/>
    <property type="molecule type" value="Genomic_DNA"/>
</dbReference>
<organism evidence="1 2">
    <name type="scientific">Prevotella intermedia ZT</name>
    <dbReference type="NCBI Taxonomy" id="1347790"/>
    <lineage>
        <taxon>Bacteria</taxon>
        <taxon>Pseudomonadati</taxon>
        <taxon>Bacteroidota</taxon>
        <taxon>Bacteroidia</taxon>
        <taxon>Bacteroidales</taxon>
        <taxon>Prevotellaceae</taxon>
        <taxon>Prevotella</taxon>
    </lineage>
</organism>
<gene>
    <name evidence="1" type="ORF">M573_138006</name>
</gene>
<dbReference type="PIRSF" id="PIRSF015268">
    <property type="entry name" value="Virulence_RhuM"/>
    <property type="match status" value="1"/>
</dbReference>
<proteinExistence type="predicted"/>
<comment type="caution">
    <text evidence="1">The sequence shown here is derived from an EMBL/GenBank/DDBJ whole genome shotgun (WGS) entry which is preliminary data.</text>
</comment>
<reference evidence="1 2" key="1">
    <citation type="journal article" date="2015" name="BMC Genomics">
        <title>Comparative genome analysis of Prevotella intermedia strain isolated from infected root canal reveals features related to pathogenicity and adaptation.</title>
        <authorList>
            <person name="Ruan Y."/>
            <person name="Shen L."/>
            <person name="Zou Y."/>
            <person name="Qi Z."/>
            <person name="Yin J."/>
            <person name="Jiang J."/>
            <person name="Guo L."/>
            <person name="He L."/>
            <person name="Chen Z."/>
            <person name="Tang Z."/>
            <person name="Qin S."/>
        </authorList>
    </citation>
    <scope>NUCLEOTIDE SEQUENCE [LARGE SCALE GENOMIC DNA]</scope>
    <source>
        <strain evidence="1 2">ZT</strain>
    </source>
</reference>
<accession>A0AAP0YSL6</accession>
<dbReference type="Pfam" id="PF13310">
    <property type="entry name" value="Virulence_RhuM"/>
    <property type="match status" value="1"/>
</dbReference>
<evidence type="ECO:0000313" key="1">
    <source>
        <dbReference type="EMBL" id="KJJ86207.1"/>
    </source>
</evidence>
<dbReference type="InterPro" id="IPR011204">
    <property type="entry name" value="Virulence_RhuM-like"/>
</dbReference>
<dbReference type="PANTHER" id="PTHR35810">
    <property type="entry name" value="CYTOPLASMIC PROTEIN-RELATED"/>
    <property type="match status" value="1"/>
</dbReference>